<evidence type="ECO:0000313" key="2">
    <source>
        <dbReference type="EMBL" id="CDN31834.1"/>
    </source>
</evidence>
<dbReference type="EMBL" id="HG934468">
    <property type="protein sequence ID" value="CDN31834.1"/>
    <property type="molecule type" value="Genomic_DNA"/>
</dbReference>
<dbReference type="KEGG" id="rbc:BN938_1754"/>
<feature type="compositionally biased region" description="Basic residues" evidence="1">
    <location>
        <begin position="11"/>
        <end position="22"/>
    </location>
</feature>
<dbReference type="AlphaFoldDB" id="A0A060RDJ1"/>
<evidence type="ECO:0000313" key="3">
    <source>
        <dbReference type="Proteomes" id="UP000027616"/>
    </source>
</evidence>
<accession>A0A060RDJ1</accession>
<reference evidence="2 3" key="1">
    <citation type="journal article" date="2015" name="Genome Announc.">
        <title>Complete Genome Sequence of the Novel Leech Symbiont Mucinivorans hirudinis M3T.</title>
        <authorList>
            <person name="Nelson M.C."/>
            <person name="Bomar L."/>
            <person name="Graf J."/>
        </authorList>
    </citation>
    <scope>NUCLEOTIDE SEQUENCE [LARGE SCALE GENOMIC DNA]</scope>
    <source>
        <strain evidence="3">M3</strain>
    </source>
</reference>
<protein>
    <submittedName>
        <fullName evidence="2">Uncharacterized protein</fullName>
    </submittedName>
</protein>
<organism evidence="2 3">
    <name type="scientific">Mucinivorans hirudinis</name>
    <dbReference type="NCBI Taxonomy" id="1433126"/>
    <lineage>
        <taxon>Bacteria</taxon>
        <taxon>Pseudomonadati</taxon>
        <taxon>Bacteroidota</taxon>
        <taxon>Bacteroidia</taxon>
        <taxon>Bacteroidales</taxon>
        <taxon>Rikenellaceae</taxon>
        <taxon>Mucinivorans</taxon>
    </lineage>
</organism>
<gene>
    <name evidence="2" type="ORF">BN938_1754</name>
</gene>
<proteinExistence type="predicted"/>
<name>A0A060RDJ1_9BACT</name>
<sequence length="156" mass="18354">MPQAKTFRGVRLTKKTNKHSQPHRKEDGRPKGTRKKYKFEETPLGFMLKYESPAAYAVIMRMTPKSLFPEPSIRVIELVCNASPDVSLSKPKFQRYLDLYKRDGIYCGRAKRLTPEREQFYQGVSKRKLDKYAKANRQEIEKERKLLRTKLKGDEN</sequence>
<dbReference type="STRING" id="1433126.BN938_1754"/>
<evidence type="ECO:0000256" key="1">
    <source>
        <dbReference type="SAM" id="MobiDB-lite"/>
    </source>
</evidence>
<dbReference type="HOGENOM" id="CLU_1684592_0_0_10"/>
<dbReference type="eggNOG" id="ENOG5032TGI">
    <property type="taxonomic scope" value="Bacteria"/>
</dbReference>
<keyword evidence="3" id="KW-1185">Reference proteome</keyword>
<dbReference type="Proteomes" id="UP000027616">
    <property type="component" value="Chromosome I"/>
</dbReference>
<feature type="region of interest" description="Disordered" evidence="1">
    <location>
        <begin position="1"/>
        <end position="36"/>
    </location>
</feature>